<dbReference type="InterPro" id="IPR025110">
    <property type="entry name" value="AMP-bd_C"/>
</dbReference>
<evidence type="ECO:0000259" key="4">
    <source>
        <dbReference type="Pfam" id="PF13193"/>
    </source>
</evidence>
<dbReference type="PANTHER" id="PTHR24096:SF251">
    <property type="entry name" value="4-COUMARATE--COA LIGASE-LIKE 9"/>
    <property type="match status" value="1"/>
</dbReference>
<keyword evidence="5" id="KW-1185">Reference proteome</keyword>
<evidence type="ECO:0000313" key="6">
    <source>
        <dbReference type="RefSeq" id="XP_016647460.1"/>
    </source>
</evidence>
<dbReference type="RefSeq" id="XP_016647460.1">
    <property type="nucleotide sequence ID" value="XM_016791974.1"/>
</dbReference>
<dbReference type="Gene3D" id="3.30.300.30">
    <property type="match status" value="1"/>
</dbReference>
<feature type="domain" description="AMP-binding enzyme C-terminal" evidence="4">
    <location>
        <begin position="81"/>
        <end position="148"/>
    </location>
</feature>
<accession>A0ABM1LJ83</accession>
<keyword evidence="3" id="KW-0436">Ligase</keyword>
<reference evidence="5" key="1">
    <citation type="journal article" date="2012" name="Nat. Commun.">
        <title>The genome of Prunus mume.</title>
        <authorList>
            <person name="Zhang Q."/>
            <person name="Chen W."/>
            <person name="Sun L."/>
            <person name="Zhao F."/>
            <person name="Huang B."/>
            <person name="Yang W."/>
            <person name="Tao Y."/>
            <person name="Wang J."/>
            <person name="Yuan Z."/>
            <person name="Fan G."/>
            <person name="Xing Z."/>
            <person name="Han C."/>
            <person name="Pan H."/>
            <person name="Zhong X."/>
            <person name="Shi W."/>
            <person name="Liang X."/>
            <person name="Du D."/>
            <person name="Sun F."/>
            <person name="Xu Z."/>
            <person name="Hao R."/>
            <person name="Lv T."/>
            <person name="Lv Y."/>
            <person name="Zheng Z."/>
            <person name="Sun M."/>
            <person name="Luo L."/>
            <person name="Cai M."/>
            <person name="Gao Y."/>
            <person name="Wang J."/>
            <person name="Yin Y."/>
            <person name="Xu X."/>
            <person name="Cheng T."/>
            <person name="Wang J."/>
        </authorList>
    </citation>
    <scope>NUCLEOTIDE SEQUENCE [LARGE SCALE GENOMIC DNA]</scope>
</reference>
<comment type="similarity">
    <text evidence="1">Belongs to the ATP-dependent AMP-binding enzyme family.</text>
</comment>
<evidence type="ECO:0000256" key="3">
    <source>
        <dbReference type="ARBA" id="ARBA00022598"/>
    </source>
</evidence>
<organism evidence="5 6">
    <name type="scientific">Prunus mume</name>
    <name type="common">Japanese apricot</name>
    <name type="synonym">Armeniaca mume</name>
    <dbReference type="NCBI Taxonomy" id="102107"/>
    <lineage>
        <taxon>Eukaryota</taxon>
        <taxon>Viridiplantae</taxon>
        <taxon>Streptophyta</taxon>
        <taxon>Embryophyta</taxon>
        <taxon>Tracheophyta</taxon>
        <taxon>Spermatophyta</taxon>
        <taxon>Magnoliopsida</taxon>
        <taxon>eudicotyledons</taxon>
        <taxon>Gunneridae</taxon>
        <taxon>Pentapetalae</taxon>
        <taxon>rosids</taxon>
        <taxon>fabids</taxon>
        <taxon>Rosales</taxon>
        <taxon>Rosaceae</taxon>
        <taxon>Amygdaloideae</taxon>
        <taxon>Amygdaleae</taxon>
        <taxon>Prunus</taxon>
    </lineage>
</organism>
<evidence type="ECO:0000256" key="1">
    <source>
        <dbReference type="ARBA" id="ARBA00006432"/>
    </source>
</evidence>
<name>A0ABM1LJ83_PRUMU</name>
<sequence>MDRLQNPQNPQLLQTEAVADAIQRLWPICTAIFDLIAERLYSDGWLKTGDLCFFDDEGFLYIVDRLKELIKYKAYQVPQAELEPILQSHPDIADAAVIPCLDEEAGQIPMAYVVRKPGSNINEAAVMDFVAKQVAPYKKIRQVSFINSI</sequence>
<keyword evidence="2" id="KW-0963">Cytoplasm</keyword>
<evidence type="ECO:0000313" key="5">
    <source>
        <dbReference type="Proteomes" id="UP000694861"/>
    </source>
</evidence>
<gene>
    <name evidence="6" type="primary">LOC107880446</name>
</gene>
<dbReference type="GeneID" id="107880446"/>
<dbReference type="PANTHER" id="PTHR24096">
    <property type="entry name" value="LONG-CHAIN-FATTY-ACID--COA LIGASE"/>
    <property type="match status" value="1"/>
</dbReference>
<dbReference type="SUPFAM" id="SSF56801">
    <property type="entry name" value="Acetyl-CoA synthetase-like"/>
    <property type="match status" value="1"/>
</dbReference>
<protein>
    <submittedName>
        <fullName evidence="6">4-coumarate--CoA ligase-like 9</fullName>
    </submittedName>
</protein>
<dbReference type="Pfam" id="PF13193">
    <property type="entry name" value="AMP-binding_C"/>
    <property type="match status" value="1"/>
</dbReference>
<dbReference type="InterPro" id="IPR045851">
    <property type="entry name" value="AMP-bd_C_sf"/>
</dbReference>
<proteinExistence type="inferred from homology"/>
<dbReference type="Proteomes" id="UP000694861">
    <property type="component" value="Linkage group LG1"/>
</dbReference>
<dbReference type="InterPro" id="IPR042099">
    <property type="entry name" value="ANL_N_sf"/>
</dbReference>
<dbReference type="Gene3D" id="3.40.50.12780">
    <property type="entry name" value="N-terminal domain of ligase-like"/>
    <property type="match status" value="1"/>
</dbReference>
<reference evidence="6" key="2">
    <citation type="submission" date="2025-08" db="UniProtKB">
        <authorList>
            <consortium name="RefSeq"/>
        </authorList>
    </citation>
    <scope>IDENTIFICATION</scope>
</reference>
<evidence type="ECO:0000256" key="2">
    <source>
        <dbReference type="ARBA" id="ARBA00022490"/>
    </source>
</evidence>